<keyword evidence="2" id="KW-1185">Reference proteome</keyword>
<dbReference type="HOGENOM" id="CLU_052380_3_0_1"/>
<dbReference type="Pfam" id="PF14223">
    <property type="entry name" value="Retrotran_gag_2"/>
    <property type="match status" value="1"/>
</dbReference>
<evidence type="ECO:0000313" key="2">
    <source>
        <dbReference type="Proteomes" id="UP000054279"/>
    </source>
</evidence>
<dbReference type="OrthoDB" id="3227225at2759"/>
<feature type="non-terminal residue" evidence="1">
    <location>
        <position position="1"/>
    </location>
</feature>
<protein>
    <submittedName>
        <fullName evidence="1">Unplaced genomic scaffold SPHSTscaffold_380, whole genome shotgun sequence</fullName>
    </submittedName>
</protein>
<organism evidence="1 2">
    <name type="scientific">Sphaerobolus stellatus (strain SS14)</name>
    <dbReference type="NCBI Taxonomy" id="990650"/>
    <lineage>
        <taxon>Eukaryota</taxon>
        <taxon>Fungi</taxon>
        <taxon>Dikarya</taxon>
        <taxon>Basidiomycota</taxon>
        <taxon>Agaricomycotina</taxon>
        <taxon>Agaricomycetes</taxon>
        <taxon>Phallomycetidae</taxon>
        <taxon>Geastrales</taxon>
        <taxon>Sphaerobolaceae</taxon>
        <taxon>Sphaerobolus</taxon>
    </lineage>
</organism>
<dbReference type="Proteomes" id="UP000054279">
    <property type="component" value="Unassembled WGS sequence"/>
</dbReference>
<evidence type="ECO:0000313" key="1">
    <source>
        <dbReference type="EMBL" id="KIJ24816.1"/>
    </source>
</evidence>
<gene>
    <name evidence="1" type="ORF">M422DRAFT_194231</name>
</gene>
<accession>A0A0C9UHD1</accession>
<name>A0A0C9UHD1_SPHS4</name>
<dbReference type="EMBL" id="KN837455">
    <property type="protein sequence ID" value="KIJ24816.1"/>
    <property type="molecule type" value="Genomic_DNA"/>
</dbReference>
<reference evidence="1 2" key="1">
    <citation type="submission" date="2014-06" db="EMBL/GenBank/DDBJ databases">
        <title>Evolutionary Origins and Diversification of the Mycorrhizal Mutualists.</title>
        <authorList>
            <consortium name="DOE Joint Genome Institute"/>
            <consortium name="Mycorrhizal Genomics Consortium"/>
            <person name="Kohler A."/>
            <person name="Kuo A."/>
            <person name="Nagy L.G."/>
            <person name="Floudas D."/>
            <person name="Copeland A."/>
            <person name="Barry K.W."/>
            <person name="Cichocki N."/>
            <person name="Veneault-Fourrey C."/>
            <person name="LaButti K."/>
            <person name="Lindquist E.A."/>
            <person name="Lipzen A."/>
            <person name="Lundell T."/>
            <person name="Morin E."/>
            <person name="Murat C."/>
            <person name="Riley R."/>
            <person name="Ohm R."/>
            <person name="Sun H."/>
            <person name="Tunlid A."/>
            <person name="Henrissat B."/>
            <person name="Grigoriev I.V."/>
            <person name="Hibbett D.S."/>
            <person name="Martin F."/>
        </authorList>
    </citation>
    <scope>NUCLEOTIDE SEQUENCE [LARGE SCALE GENOMIC DNA]</scope>
    <source>
        <strain evidence="1 2">SS14</strain>
    </source>
</reference>
<sequence>KVAGELYQWLDEANKIHIDSVRSNPKAIWDKLKAVHSKSAPNSRFNSLSDLFSIHLKDDETLSALSAHIEGAMQKVTSLHPATGYDISKLDEELTIMAMIRALPRKEYGSFISSVLLLTKLSKDSVLEVFCTEETQ</sequence>
<proteinExistence type="predicted"/>
<dbReference type="AlphaFoldDB" id="A0A0C9UHD1"/>